<protein>
    <submittedName>
        <fullName evidence="5">MFS general substrate transporter</fullName>
    </submittedName>
</protein>
<dbReference type="InterPro" id="IPR020846">
    <property type="entry name" value="MFS_dom"/>
</dbReference>
<feature type="transmembrane region" description="Helical" evidence="3">
    <location>
        <begin position="57"/>
        <end position="82"/>
    </location>
</feature>
<dbReference type="CDD" id="cd17352">
    <property type="entry name" value="MFS_MCT_SLC16"/>
    <property type="match status" value="1"/>
</dbReference>
<sequence>MSTGIPLTRSLSNDAIRPAEGLGGVVAKKELDRDEEMNNDRNVDDEFPDGGLRAWSVVLGTALTTFGTFGFVNSWGVFQAYYEENILPDQSPSTIAWIGSVQYALVFFPGLITGRLFDIGIFKITYFIGSIVLVAAVFLVAECKEYWQFLLCQGFAIGLACGVLFGPAMGVIGHWFKKRRGLALGMTAVGSSIGGTVIPIASRKLIVQVGFPWTMRILGFILMFVLAIPCITLQRRLPPKKVQGGLVNLAAFKSLPYTVYTASAVVAYLGLYTVLTYIDISATRAGLSPDFSFYLVSITNAASLLGRIAAGILTDKFGAINFIAPFTLFAGVVTFAWPFAQSEGALIVVGILYGLCSGVYVSTFLLPVYEMGDVHDIGRRTGMVMTIGALGALCGPPISGAINNATGGFQAVGYYAGSTIILSVTLMMVTRHLVLRKFIGKF</sequence>
<dbReference type="AlphaFoldDB" id="A0A4S8M414"/>
<dbReference type="OrthoDB" id="6509908at2759"/>
<name>A0A4S8M414_DENBC</name>
<comment type="subcellular location">
    <subcellularLocation>
        <location evidence="1">Membrane</location>
        <topology evidence="1">Multi-pass membrane protein</topology>
    </subcellularLocation>
</comment>
<feature type="transmembrane region" description="Helical" evidence="3">
    <location>
        <begin position="124"/>
        <end position="141"/>
    </location>
</feature>
<feature type="transmembrane region" description="Helical" evidence="3">
    <location>
        <begin position="346"/>
        <end position="369"/>
    </location>
</feature>
<dbReference type="InterPro" id="IPR011701">
    <property type="entry name" value="MFS"/>
</dbReference>
<evidence type="ECO:0000313" key="6">
    <source>
        <dbReference type="Proteomes" id="UP000297245"/>
    </source>
</evidence>
<feature type="domain" description="Major facilitator superfamily (MFS) profile" evidence="4">
    <location>
        <begin position="256"/>
        <end position="442"/>
    </location>
</feature>
<organism evidence="5 6">
    <name type="scientific">Dendrothele bispora (strain CBS 962.96)</name>
    <dbReference type="NCBI Taxonomy" id="1314807"/>
    <lineage>
        <taxon>Eukaryota</taxon>
        <taxon>Fungi</taxon>
        <taxon>Dikarya</taxon>
        <taxon>Basidiomycota</taxon>
        <taxon>Agaricomycotina</taxon>
        <taxon>Agaricomycetes</taxon>
        <taxon>Agaricomycetidae</taxon>
        <taxon>Agaricales</taxon>
        <taxon>Agaricales incertae sedis</taxon>
        <taxon>Dendrothele</taxon>
    </lineage>
</organism>
<dbReference type="Proteomes" id="UP000297245">
    <property type="component" value="Unassembled WGS sequence"/>
</dbReference>
<evidence type="ECO:0000256" key="1">
    <source>
        <dbReference type="ARBA" id="ARBA00004141"/>
    </source>
</evidence>
<feature type="transmembrane region" description="Helical" evidence="3">
    <location>
        <begin position="181"/>
        <end position="201"/>
    </location>
</feature>
<keyword evidence="3" id="KW-0812">Transmembrane</keyword>
<dbReference type="PANTHER" id="PTHR11360">
    <property type="entry name" value="MONOCARBOXYLATE TRANSPORTER"/>
    <property type="match status" value="1"/>
</dbReference>
<feature type="transmembrane region" description="Helical" evidence="3">
    <location>
        <begin position="94"/>
        <end position="112"/>
    </location>
</feature>
<evidence type="ECO:0000313" key="5">
    <source>
        <dbReference type="EMBL" id="THU96926.1"/>
    </source>
</evidence>
<dbReference type="GO" id="GO:0016020">
    <property type="term" value="C:membrane"/>
    <property type="evidence" value="ECO:0007669"/>
    <property type="project" value="UniProtKB-SubCell"/>
</dbReference>
<keyword evidence="6" id="KW-1185">Reference proteome</keyword>
<dbReference type="PANTHER" id="PTHR11360:SF284">
    <property type="entry name" value="EG:103B4.3 PROTEIN-RELATED"/>
    <property type="match status" value="1"/>
</dbReference>
<dbReference type="Gene3D" id="1.20.1250.20">
    <property type="entry name" value="MFS general substrate transporter like domains"/>
    <property type="match status" value="2"/>
</dbReference>
<accession>A0A4S8M414</accession>
<feature type="transmembrane region" description="Helical" evidence="3">
    <location>
        <begin position="381"/>
        <end position="402"/>
    </location>
</feature>
<keyword evidence="3" id="KW-1133">Transmembrane helix</keyword>
<proteinExistence type="inferred from homology"/>
<feature type="transmembrane region" description="Helical" evidence="3">
    <location>
        <begin position="147"/>
        <end position="169"/>
    </location>
</feature>
<evidence type="ECO:0000259" key="4">
    <source>
        <dbReference type="PROSITE" id="PS50850"/>
    </source>
</evidence>
<dbReference type="InterPro" id="IPR036259">
    <property type="entry name" value="MFS_trans_sf"/>
</dbReference>
<feature type="transmembrane region" description="Helical" evidence="3">
    <location>
        <begin position="322"/>
        <end position="340"/>
    </location>
</feature>
<dbReference type="InterPro" id="IPR050327">
    <property type="entry name" value="Proton-linked_MCT"/>
</dbReference>
<feature type="transmembrane region" description="Helical" evidence="3">
    <location>
        <begin position="291"/>
        <end position="310"/>
    </location>
</feature>
<feature type="transmembrane region" description="Helical" evidence="3">
    <location>
        <begin position="213"/>
        <end position="233"/>
    </location>
</feature>
<dbReference type="Pfam" id="PF07690">
    <property type="entry name" value="MFS_1"/>
    <property type="match status" value="1"/>
</dbReference>
<evidence type="ECO:0000256" key="2">
    <source>
        <dbReference type="ARBA" id="ARBA00006727"/>
    </source>
</evidence>
<feature type="transmembrane region" description="Helical" evidence="3">
    <location>
        <begin position="254"/>
        <end position="271"/>
    </location>
</feature>
<comment type="similarity">
    <text evidence="2">Belongs to the major facilitator superfamily. Monocarboxylate porter (TC 2.A.1.13) family.</text>
</comment>
<dbReference type="GO" id="GO:0022857">
    <property type="term" value="F:transmembrane transporter activity"/>
    <property type="evidence" value="ECO:0007669"/>
    <property type="project" value="InterPro"/>
</dbReference>
<keyword evidence="3" id="KW-0472">Membrane</keyword>
<reference evidence="5 6" key="1">
    <citation type="journal article" date="2019" name="Nat. Ecol. Evol.">
        <title>Megaphylogeny resolves global patterns of mushroom evolution.</title>
        <authorList>
            <person name="Varga T."/>
            <person name="Krizsan K."/>
            <person name="Foldi C."/>
            <person name="Dima B."/>
            <person name="Sanchez-Garcia M."/>
            <person name="Sanchez-Ramirez S."/>
            <person name="Szollosi G.J."/>
            <person name="Szarkandi J.G."/>
            <person name="Papp V."/>
            <person name="Albert L."/>
            <person name="Andreopoulos W."/>
            <person name="Angelini C."/>
            <person name="Antonin V."/>
            <person name="Barry K.W."/>
            <person name="Bougher N.L."/>
            <person name="Buchanan P."/>
            <person name="Buyck B."/>
            <person name="Bense V."/>
            <person name="Catcheside P."/>
            <person name="Chovatia M."/>
            <person name="Cooper J."/>
            <person name="Damon W."/>
            <person name="Desjardin D."/>
            <person name="Finy P."/>
            <person name="Geml J."/>
            <person name="Haridas S."/>
            <person name="Hughes K."/>
            <person name="Justo A."/>
            <person name="Karasinski D."/>
            <person name="Kautmanova I."/>
            <person name="Kiss B."/>
            <person name="Kocsube S."/>
            <person name="Kotiranta H."/>
            <person name="LaButti K.M."/>
            <person name="Lechner B.E."/>
            <person name="Liimatainen K."/>
            <person name="Lipzen A."/>
            <person name="Lukacs Z."/>
            <person name="Mihaltcheva S."/>
            <person name="Morgado L.N."/>
            <person name="Niskanen T."/>
            <person name="Noordeloos M.E."/>
            <person name="Ohm R.A."/>
            <person name="Ortiz-Santana B."/>
            <person name="Ovrebo C."/>
            <person name="Racz N."/>
            <person name="Riley R."/>
            <person name="Savchenko A."/>
            <person name="Shiryaev A."/>
            <person name="Soop K."/>
            <person name="Spirin V."/>
            <person name="Szebenyi C."/>
            <person name="Tomsovsky M."/>
            <person name="Tulloss R.E."/>
            <person name="Uehling J."/>
            <person name="Grigoriev I.V."/>
            <person name="Vagvolgyi C."/>
            <person name="Papp T."/>
            <person name="Martin F.M."/>
            <person name="Miettinen O."/>
            <person name="Hibbett D.S."/>
            <person name="Nagy L.G."/>
        </authorList>
    </citation>
    <scope>NUCLEOTIDE SEQUENCE [LARGE SCALE GENOMIC DNA]</scope>
    <source>
        <strain evidence="5 6">CBS 962.96</strain>
    </source>
</reference>
<gene>
    <name evidence="5" type="ORF">K435DRAFT_778289</name>
</gene>
<dbReference type="SUPFAM" id="SSF103473">
    <property type="entry name" value="MFS general substrate transporter"/>
    <property type="match status" value="1"/>
</dbReference>
<dbReference type="PROSITE" id="PS50850">
    <property type="entry name" value="MFS"/>
    <property type="match status" value="1"/>
</dbReference>
<feature type="transmembrane region" description="Helical" evidence="3">
    <location>
        <begin position="414"/>
        <end position="434"/>
    </location>
</feature>
<evidence type="ECO:0000256" key="3">
    <source>
        <dbReference type="SAM" id="Phobius"/>
    </source>
</evidence>
<dbReference type="EMBL" id="ML179166">
    <property type="protein sequence ID" value="THU96926.1"/>
    <property type="molecule type" value="Genomic_DNA"/>
</dbReference>